<dbReference type="InterPro" id="IPR000182">
    <property type="entry name" value="GNAT_dom"/>
</dbReference>
<comment type="caution">
    <text evidence="4">The sequence shown here is derived from an EMBL/GenBank/DDBJ whole genome shotgun (WGS) entry which is preliminary data.</text>
</comment>
<name>A0A644Y4R7_9ZZZZ</name>
<dbReference type="SUPFAM" id="SSF55729">
    <property type="entry name" value="Acyl-CoA N-acyltransferases (Nat)"/>
    <property type="match status" value="1"/>
</dbReference>
<dbReference type="CDD" id="cd04301">
    <property type="entry name" value="NAT_SF"/>
    <property type="match status" value="1"/>
</dbReference>
<dbReference type="PROSITE" id="PS51186">
    <property type="entry name" value="GNAT"/>
    <property type="match status" value="1"/>
</dbReference>
<dbReference type="Pfam" id="PF00583">
    <property type="entry name" value="Acetyltransf_1"/>
    <property type="match status" value="1"/>
</dbReference>
<evidence type="ECO:0000313" key="4">
    <source>
        <dbReference type="EMBL" id="MPM23187.1"/>
    </source>
</evidence>
<dbReference type="GO" id="GO:0016747">
    <property type="term" value="F:acyltransferase activity, transferring groups other than amino-acyl groups"/>
    <property type="evidence" value="ECO:0007669"/>
    <property type="project" value="InterPro"/>
</dbReference>
<dbReference type="EMBL" id="VSSQ01003974">
    <property type="protein sequence ID" value="MPM23187.1"/>
    <property type="molecule type" value="Genomic_DNA"/>
</dbReference>
<evidence type="ECO:0000259" key="3">
    <source>
        <dbReference type="PROSITE" id="PS51186"/>
    </source>
</evidence>
<dbReference type="PANTHER" id="PTHR43420:SF43">
    <property type="entry name" value="SPERMINE_SPERMIDINE ACETYLTRANSFERASE"/>
    <property type="match status" value="1"/>
</dbReference>
<accession>A0A644Y4R7</accession>
<gene>
    <name evidence="4" type="ORF">SDC9_69651</name>
</gene>
<keyword evidence="2" id="KW-0012">Acyltransferase</keyword>
<organism evidence="4">
    <name type="scientific">bioreactor metagenome</name>
    <dbReference type="NCBI Taxonomy" id="1076179"/>
    <lineage>
        <taxon>unclassified sequences</taxon>
        <taxon>metagenomes</taxon>
        <taxon>ecological metagenomes</taxon>
    </lineage>
</organism>
<keyword evidence="1" id="KW-0808">Transferase</keyword>
<proteinExistence type="predicted"/>
<evidence type="ECO:0000256" key="2">
    <source>
        <dbReference type="ARBA" id="ARBA00023315"/>
    </source>
</evidence>
<dbReference type="AlphaFoldDB" id="A0A644Y4R7"/>
<sequence>MEIRRLLETDNIDDVSRVYAQSWKSAYSGIVPRDYLDSIPETRWSKILVDELSNLWVVSDGKQIIGSSTYAPARDEKYIGWGEIISIYLLPEYFHQSIGTKLLRASMDELFSMGYSNLYLWVLEDNRSARRFYEKNGFKFNGDLMQSAIGGKPLSEIRYIYQESK</sequence>
<dbReference type="PANTHER" id="PTHR43420">
    <property type="entry name" value="ACETYLTRANSFERASE"/>
    <property type="match status" value="1"/>
</dbReference>
<protein>
    <recommendedName>
        <fullName evidence="3">N-acetyltransferase domain-containing protein</fullName>
    </recommendedName>
</protein>
<dbReference type="Gene3D" id="3.40.630.30">
    <property type="match status" value="1"/>
</dbReference>
<evidence type="ECO:0000256" key="1">
    <source>
        <dbReference type="ARBA" id="ARBA00022679"/>
    </source>
</evidence>
<dbReference type="InterPro" id="IPR050680">
    <property type="entry name" value="YpeA/RimI_acetyltransf"/>
</dbReference>
<feature type="domain" description="N-acetyltransferase" evidence="3">
    <location>
        <begin position="1"/>
        <end position="161"/>
    </location>
</feature>
<dbReference type="InterPro" id="IPR016181">
    <property type="entry name" value="Acyl_CoA_acyltransferase"/>
</dbReference>
<reference evidence="4" key="1">
    <citation type="submission" date="2019-08" db="EMBL/GenBank/DDBJ databases">
        <authorList>
            <person name="Kucharzyk K."/>
            <person name="Murdoch R.W."/>
            <person name="Higgins S."/>
            <person name="Loffler F."/>
        </authorList>
    </citation>
    <scope>NUCLEOTIDE SEQUENCE</scope>
</reference>